<feature type="domain" description="DUF2921" evidence="12">
    <location>
        <begin position="274"/>
        <end position="416"/>
    </location>
</feature>
<dbReference type="PANTHER" id="PTHR33389:SF18">
    <property type="entry name" value="OS01G0677900 PROTEIN"/>
    <property type="match status" value="1"/>
</dbReference>
<comment type="subcellular location">
    <subcellularLocation>
        <location evidence="2">Endomembrane system</location>
        <topology evidence="2">Multi-pass membrane protein</topology>
    </subcellularLocation>
</comment>
<dbReference type="GO" id="GO:0061630">
    <property type="term" value="F:ubiquitin protein ligase activity"/>
    <property type="evidence" value="ECO:0007669"/>
    <property type="project" value="UniProtKB-EC"/>
</dbReference>
<evidence type="ECO:0000313" key="14">
    <source>
        <dbReference type="Proteomes" id="UP000238479"/>
    </source>
</evidence>
<dbReference type="OMA" id="YSISLHE"/>
<keyword evidence="6 10" id="KW-0812">Transmembrane</keyword>
<comment type="catalytic activity">
    <reaction evidence="1">
        <text>S-ubiquitinyl-[E2 ubiquitin-conjugating enzyme]-L-cysteine + [acceptor protein]-L-lysine = [E2 ubiquitin-conjugating enzyme]-L-cysteine + N(6)-ubiquitinyl-[acceptor protein]-L-lysine.</text>
        <dbReference type="EC" id="2.3.2.27"/>
    </reaction>
</comment>
<dbReference type="InterPro" id="IPR057425">
    <property type="entry name" value="DUF2921_N"/>
</dbReference>
<protein>
    <recommendedName>
        <fullName evidence="4">RING-type E3 ubiquitin transferase</fullName>
        <ecNumber evidence="4">2.3.2.27</ecNumber>
    </recommendedName>
</protein>
<reference evidence="13 14" key="1">
    <citation type="journal article" date="2018" name="Nat. Genet.">
        <title>The Rosa genome provides new insights in the design of modern roses.</title>
        <authorList>
            <person name="Bendahmane M."/>
        </authorList>
    </citation>
    <scope>NUCLEOTIDE SEQUENCE [LARGE SCALE GENOMIC DNA]</scope>
    <source>
        <strain evidence="14">cv. Old Blush</strain>
    </source>
</reference>
<evidence type="ECO:0000313" key="13">
    <source>
        <dbReference type="EMBL" id="PRQ31323.1"/>
    </source>
</evidence>
<dbReference type="Pfam" id="PF25333">
    <property type="entry name" value="DUF2921_N"/>
    <property type="match status" value="3"/>
</dbReference>
<evidence type="ECO:0000256" key="4">
    <source>
        <dbReference type="ARBA" id="ARBA00012483"/>
    </source>
</evidence>
<evidence type="ECO:0000259" key="12">
    <source>
        <dbReference type="Pfam" id="PF25333"/>
    </source>
</evidence>
<dbReference type="AlphaFoldDB" id="A0A2P6QAY9"/>
<keyword evidence="9 10" id="KW-0472">Membrane</keyword>
<dbReference type="GO" id="GO:0012505">
    <property type="term" value="C:endomembrane system"/>
    <property type="evidence" value="ECO:0007669"/>
    <property type="project" value="UniProtKB-SubCell"/>
</dbReference>
<evidence type="ECO:0000256" key="10">
    <source>
        <dbReference type="SAM" id="Phobius"/>
    </source>
</evidence>
<feature type="transmembrane region" description="Helical" evidence="10">
    <location>
        <begin position="853"/>
        <end position="877"/>
    </location>
</feature>
<feature type="transmembrane region" description="Helical" evidence="10">
    <location>
        <begin position="632"/>
        <end position="651"/>
    </location>
</feature>
<feature type="domain" description="DUF2921" evidence="12">
    <location>
        <begin position="50"/>
        <end position="223"/>
    </location>
</feature>
<evidence type="ECO:0000256" key="1">
    <source>
        <dbReference type="ARBA" id="ARBA00000900"/>
    </source>
</evidence>
<keyword evidence="7" id="KW-0833">Ubl conjugation pathway</keyword>
<feature type="domain" description="SWEET-like" evidence="11">
    <location>
        <begin position="623"/>
        <end position="890"/>
    </location>
</feature>
<evidence type="ECO:0000256" key="6">
    <source>
        <dbReference type="ARBA" id="ARBA00022692"/>
    </source>
</evidence>
<gene>
    <name evidence="13" type="ORF">RchiOBHm_Chr5g0034201</name>
</gene>
<accession>A0A2P6QAY9</accession>
<dbReference type="EMBL" id="PDCK01000043">
    <property type="protein sequence ID" value="PRQ31323.1"/>
    <property type="molecule type" value="Genomic_DNA"/>
</dbReference>
<evidence type="ECO:0000256" key="7">
    <source>
        <dbReference type="ARBA" id="ARBA00022786"/>
    </source>
</evidence>
<dbReference type="InterPro" id="IPR021319">
    <property type="entry name" value="DUF2921"/>
</dbReference>
<dbReference type="Gramene" id="PRQ31323">
    <property type="protein sequence ID" value="PRQ31323"/>
    <property type="gene ID" value="RchiOBHm_Chr5g0034201"/>
</dbReference>
<dbReference type="PANTHER" id="PTHR33389">
    <property type="entry name" value="FAMILY PROTEIN, PUTATIVE (DUF2921)-RELATED"/>
    <property type="match status" value="1"/>
</dbReference>
<dbReference type="EC" id="2.3.2.27" evidence="4"/>
<organism evidence="13 14">
    <name type="scientific">Rosa chinensis</name>
    <name type="common">China rose</name>
    <dbReference type="NCBI Taxonomy" id="74649"/>
    <lineage>
        <taxon>Eukaryota</taxon>
        <taxon>Viridiplantae</taxon>
        <taxon>Streptophyta</taxon>
        <taxon>Embryophyta</taxon>
        <taxon>Tracheophyta</taxon>
        <taxon>Spermatophyta</taxon>
        <taxon>Magnoliopsida</taxon>
        <taxon>eudicotyledons</taxon>
        <taxon>Gunneridae</taxon>
        <taxon>Pentapetalae</taxon>
        <taxon>rosids</taxon>
        <taxon>fabids</taxon>
        <taxon>Rosales</taxon>
        <taxon>Rosaceae</taxon>
        <taxon>Rosoideae</taxon>
        <taxon>Rosoideae incertae sedis</taxon>
        <taxon>Rosa</taxon>
    </lineage>
</organism>
<comment type="pathway">
    <text evidence="3">Protein modification; protein ubiquitination.</text>
</comment>
<evidence type="ECO:0000256" key="3">
    <source>
        <dbReference type="ARBA" id="ARBA00004906"/>
    </source>
</evidence>
<evidence type="ECO:0000256" key="8">
    <source>
        <dbReference type="ARBA" id="ARBA00022989"/>
    </source>
</evidence>
<evidence type="ECO:0000259" key="11">
    <source>
        <dbReference type="Pfam" id="PF11145"/>
    </source>
</evidence>
<dbReference type="Proteomes" id="UP000238479">
    <property type="component" value="Chromosome 5"/>
</dbReference>
<name>A0A2P6QAY9_ROSCH</name>
<feature type="transmembrane region" description="Helical" evidence="10">
    <location>
        <begin position="663"/>
        <end position="683"/>
    </location>
</feature>
<dbReference type="STRING" id="74649.A0A2P6QAY9"/>
<keyword evidence="8 10" id="KW-1133">Transmembrane helix</keyword>
<feature type="transmembrane region" description="Helical" evidence="10">
    <location>
        <begin position="778"/>
        <end position="800"/>
    </location>
</feature>
<feature type="transmembrane region" description="Helical" evidence="10">
    <location>
        <begin position="753"/>
        <end position="772"/>
    </location>
</feature>
<comment type="caution">
    <text evidence="13">The sequence shown here is derived from an EMBL/GenBank/DDBJ whole genome shotgun (WGS) entry which is preliminary data.</text>
</comment>
<keyword evidence="14" id="KW-1185">Reference proteome</keyword>
<feature type="domain" description="DUF2921" evidence="12">
    <location>
        <begin position="443"/>
        <end position="612"/>
    </location>
</feature>
<evidence type="ECO:0000256" key="5">
    <source>
        <dbReference type="ARBA" id="ARBA00022679"/>
    </source>
</evidence>
<evidence type="ECO:0000256" key="2">
    <source>
        <dbReference type="ARBA" id="ARBA00004127"/>
    </source>
</evidence>
<keyword evidence="5" id="KW-0808">Transferase</keyword>
<proteinExistence type="predicted"/>
<dbReference type="Pfam" id="PF11145">
    <property type="entry name" value="DUF2921"/>
    <property type="match status" value="1"/>
</dbReference>
<sequence length="906" mass="101216">MPMSRKYKFSATTALKMWCTLPKLLIFFFVFAIFSLNSVSSSATPDELTYADHCASIVPESNPKRYAALDSSVFHHTGFYIGGGSGGGIRSPRPARQLHYEHPNPIEFNAWSVRETDIQNLFNVQGSLEFERDNYHPGNVRSREPQSSVRFELSGFWSISSGKLCMVGSGSIYLKQGDLLIDVPALLKLNNLMNFTSISSLISGTLESLTSSQKDPNYFEPISMLILPRINYQYTLVSNISDDDSSSGGSDALLGSLQMEKFCSAFSGVVPVHEFDLKYLSHCLSAKNCTTPLSVSGLLPRIVALRDIECLEDQRRLRVLVEFSDKTKHWYHRALYPNTTFVGEGSWNAKKNQLHVVACRFLDATHLVNNSHVGDCSIGLSLSFPGIWTIGDTRSTAGHIWSNKTVTESGYFENITFESHETYVGGVLLKGQKYEYTQIDKVTKLCPRRNRTAANAQNTNLSPNPFPYGLRFNMAARKSEGEVEWGYFSPLSVGNQLYGPESYSIRDTDSIEYNNSSPYSISYQIFIDLGSTSVTNLISAEGIYDYTEGSLCMVGCRNVGSTDQQPINDSVDCEILLNFQWPPNPARKNSGFFKGSIVSTREKSDPLHFDHIELSPAHSFIADSYRRVEVEVILILMTITLACVFGALQLFHVKRHPDVLPSISILMVVILTLGYMIRLMYYFEAIFMDNTDHQNPFLGSGGRVQLSQFIVRVITVQTMVAFLLQLRLLQKIWSARSTKGIYKQLWDVEKKAVSIYAIGVLVAMVLLMSSKLQEHSMLGFGGCGAYAGLVVDGFLLPQILLNMVYKSKERALSVSFYTGTTFVRVLPHAYDLYRVHISGGVLAEPYIYASPLVAFYSTAWDAIIPIGGLLFAVIIFLQQKYGGRCFLPEKLRESGAYEKIPEVIEA</sequence>
<evidence type="ECO:0000256" key="9">
    <source>
        <dbReference type="ARBA" id="ARBA00023136"/>
    </source>
</evidence>